<dbReference type="InterPro" id="IPR001611">
    <property type="entry name" value="Leu-rich_rpt"/>
</dbReference>
<dbReference type="InterPro" id="IPR006553">
    <property type="entry name" value="Leu-rich_rpt_Cys-con_subtyp"/>
</dbReference>
<name>A0A6P4Z9T7_BRABE</name>
<gene>
    <name evidence="2" type="primary">LOC109480356</name>
</gene>
<dbReference type="GO" id="GO:0031146">
    <property type="term" value="P:SCF-dependent proteasomal ubiquitin-dependent protein catabolic process"/>
    <property type="evidence" value="ECO:0007669"/>
    <property type="project" value="TreeGrafter"/>
</dbReference>
<keyword evidence="1" id="KW-1185">Reference proteome</keyword>
<dbReference type="GO" id="GO:0019005">
    <property type="term" value="C:SCF ubiquitin ligase complex"/>
    <property type="evidence" value="ECO:0007669"/>
    <property type="project" value="TreeGrafter"/>
</dbReference>
<dbReference type="KEGG" id="bbel:109480356"/>
<dbReference type="PANTHER" id="PTHR13318">
    <property type="entry name" value="PARTNER OF PAIRED, ISOFORM B-RELATED"/>
    <property type="match status" value="1"/>
</dbReference>
<dbReference type="SUPFAM" id="SSF52047">
    <property type="entry name" value="RNI-like"/>
    <property type="match status" value="1"/>
</dbReference>
<dbReference type="Pfam" id="PF13516">
    <property type="entry name" value="LRR_6"/>
    <property type="match status" value="1"/>
</dbReference>
<organism evidence="1 2">
    <name type="scientific">Branchiostoma belcheri</name>
    <name type="common">Amphioxus</name>
    <dbReference type="NCBI Taxonomy" id="7741"/>
    <lineage>
        <taxon>Eukaryota</taxon>
        <taxon>Metazoa</taxon>
        <taxon>Chordata</taxon>
        <taxon>Cephalochordata</taxon>
        <taxon>Leptocardii</taxon>
        <taxon>Amphioxiformes</taxon>
        <taxon>Branchiostomatidae</taxon>
        <taxon>Branchiostoma</taxon>
    </lineage>
</organism>
<evidence type="ECO:0000313" key="2">
    <source>
        <dbReference type="RefSeq" id="XP_019638110.1"/>
    </source>
</evidence>
<sequence length="426" mass="47948">MPHRKPVPPLRSLCLSYFRDFGRLETASQQQGTTVNRLVRRLRVKVSGDVLMAQRLMGAVLRSTSKLVQLNVSDSPFNDDLMEALAVSCPALQDLNVSKCKQVTDVGLITLYCTGDELNSGCRNITNLNVSSTSMTSDGVLFALQGWPNLLKLDADMLDFPPEGTDVPSGTYKLQTINFPLRYESLEQIHRLFPKLKSVDLSNYGVQYEAVPPVGALGELQFLEELSIDAENFPPHGIDIFKSLGGRIKALELYGYHHVDLAEIAFVFPNLVRLVLFGCHFENTGRIYPAEAGLPRLRAFMLFRLGPYQSVEESFPANDICSLLATCKEIEFLELTSIQVWTPEVIDTLANSLLIKLLNRDVFQHLRELQLWYCHRLTTRGILPVVRSNGSLRKLGLHHCDGLSQDDLQDIEEIINRNNLDLTLRY</sequence>
<dbReference type="PANTHER" id="PTHR13318:SF247">
    <property type="entry name" value="GH16156P"/>
    <property type="match status" value="1"/>
</dbReference>
<reference evidence="2" key="1">
    <citation type="submission" date="2025-08" db="UniProtKB">
        <authorList>
            <consortium name="RefSeq"/>
        </authorList>
    </citation>
    <scope>IDENTIFICATION</scope>
    <source>
        <tissue evidence="2">Gonad</tissue>
    </source>
</reference>
<accession>A0A6P4Z9T7</accession>
<protein>
    <submittedName>
        <fullName evidence="2">Uncharacterized protein LOC109480356</fullName>
    </submittedName>
</protein>
<dbReference type="Gene3D" id="3.80.10.10">
    <property type="entry name" value="Ribonuclease Inhibitor"/>
    <property type="match status" value="1"/>
</dbReference>
<proteinExistence type="predicted"/>
<evidence type="ECO:0000313" key="1">
    <source>
        <dbReference type="Proteomes" id="UP000515135"/>
    </source>
</evidence>
<dbReference type="GeneID" id="109480356"/>
<dbReference type="SMART" id="SM00367">
    <property type="entry name" value="LRR_CC"/>
    <property type="match status" value="2"/>
</dbReference>
<dbReference type="RefSeq" id="XP_019638110.1">
    <property type="nucleotide sequence ID" value="XM_019782551.1"/>
</dbReference>
<dbReference type="Proteomes" id="UP000515135">
    <property type="component" value="Unplaced"/>
</dbReference>
<dbReference type="OrthoDB" id="63112at2759"/>
<dbReference type="InterPro" id="IPR032675">
    <property type="entry name" value="LRR_dom_sf"/>
</dbReference>
<dbReference type="AlphaFoldDB" id="A0A6P4Z9T7"/>